<dbReference type="Pfam" id="PF00069">
    <property type="entry name" value="Pkinase"/>
    <property type="match status" value="1"/>
</dbReference>
<feature type="domain" description="Protein kinase" evidence="1">
    <location>
        <begin position="73"/>
        <end position="328"/>
    </location>
</feature>
<dbReference type="SUPFAM" id="SSF56112">
    <property type="entry name" value="Protein kinase-like (PK-like)"/>
    <property type="match status" value="1"/>
</dbReference>
<dbReference type="InterPro" id="IPR011009">
    <property type="entry name" value="Kinase-like_dom_sf"/>
</dbReference>
<dbReference type="Proteomes" id="UP000030665">
    <property type="component" value="Unassembled WGS sequence"/>
</dbReference>
<dbReference type="GO" id="GO:0005524">
    <property type="term" value="F:ATP binding"/>
    <property type="evidence" value="ECO:0007669"/>
    <property type="project" value="InterPro"/>
</dbReference>
<accession>A0A077ZG82</accession>
<reference evidence="2" key="2">
    <citation type="submission" date="2014-03" db="EMBL/GenBank/DDBJ databases">
        <title>The whipworm genome and dual-species transcriptomics of an intimate host-pathogen interaction.</title>
        <authorList>
            <person name="Foth B.J."/>
            <person name="Tsai I.J."/>
            <person name="Reid A.J."/>
            <person name="Bancroft A.J."/>
            <person name="Nichol S."/>
            <person name="Tracey A."/>
            <person name="Holroyd N."/>
            <person name="Cotton J.A."/>
            <person name="Stanley E.J."/>
            <person name="Zarowiecki M."/>
            <person name="Liu J.Z."/>
            <person name="Huckvale T."/>
            <person name="Cooper P.J."/>
            <person name="Grencis R.K."/>
            <person name="Berriman M."/>
        </authorList>
    </citation>
    <scope>NUCLEOTIDE SEQUENCE [LARGE SCALE GENOMIC DNA]</scope>
</reference>
<dbReference type="STRING" id="36087.A0A077ZG82"/>
<dbReference type="OrthoDB" id="5922445at2759"/>
<proteinExistence type="predicted"/>
<dbReference type="PROSITE" id="PS50011">
    <property type="entry name" value="PROTEIN_KINASE_DOM"/>
    <property type="match status" value="1"/>
</dbReference>
<keyword evidence="3" id="KW-1185">Reference proteome</keyword>
<reference evidence="2" key="1">
    <citation type="submission" date="2014-01" db="EMBL/GenBank/DDBJ databases">
        <authorList>
            <person name="Aslett M."/>
        </authorList>
    </citation>
    <scope>NUCLEOTIDE SEQUENCE</scope>
</reference>
<protein>
    <submittedName>
        <fullName evidence="2">Pkinase domain containing protein</fullName>
    </submittedName>
</protein>
<dbReference type="InterPro" id="IPR050235">
    <property type="entry name" value="CK1_Ser-Thr_kinase"/>
</dbReference>
<name>A0A077ZG82_TRITR</name>
<organism evidence="2 3">
    <name type="scientific">Trichuris trichiura</name>
    <name type="common">Whipworm</name>
    <name type="synonym">Trichocephalus trichiurus</name>
    <dbReference type="NCBI Taxonomy" id="36087"/>
    <lineage>
        <taxon>Eukaryota</taxon>
        <taxon>Metazoa</taxon>
        <taxon>Ecdysozoa</taxon>
        <taxon>Nematoda</taxon>
        <taxon>Enoplea</taxon>
        <taxon>Dorylaimia</taxon>
        <taxon>Trichinellida</taxon>
        <taxon>Trichuridae</taxon>
        <taxon>Trichuris</taxon>
    </lineage>
</organism>
<sequence length="379" mass="43133">MSSAQQLMHKAKNEILYNALNFDSIVLAVFRFHLRELALQRSVTTEVMSVDKTVDRLIDLGRLIDGNIVAGRFQIGKHIYSGIYPLKFQVNDNEQSGKYAMKVDLPHQRRNRLYKEAFILKRLSDCPHVSKYVEYGSYSGIDYLVLTMVGPDLTTIRKRAMDRNFDLGTVLRIGIQCAEALSAVHEAGFVLRDVRPENFAIGLHQDKDVISIVDFGAALQIRFDVNNFTIRPEMNASFCGSRLHASFNAHYGLELSPHDDIISLFYMMADLYLGKLPWTNVEDFKKIGELKRTCKADVIFGDMPDCIKNMYRALKRFTYGELFNHSEIIEQLTQAADILNAPKSLRLDEPDVTCLKNVSMHTASLRSAKKNVPRRSKSV</sequence>
<evidence type="ECO:0000259" key="1">
    <source>
        <dbReference type="PROSITE" id="PS50011"/>
    </source>
</evidence>
<dbReference type="PANTHER" id="PTHR11909">
    <property type="entry name" value="CASEIN KINASE-RELATED"/>
    <property type="match status" value="1"/>
</dbReference>
<dbReference type="SMART" id="SM00220">
    <property type="entry name" value="S_TKc"/>
    <property type="match status" value="1"/>
</dbReference>
<dbReference type="GO" id="GO:0004672">
    <property type="term" value="F:protein kinase activity"/>
    <property type="evidence" value="ECO:0007669"/>
    <property type="project" value="InterPro"/>
</dbReference>
<dbReference type="InterPro" id="IPR000719">
    <property type="entry name" value="Prot_kinase_dom"/>
</dbReference>
<evidence type="ECO:0000313" key="3">
    <source>
        <dbReference type="Proteomes" id="UP000030665"/>
    </source>
</evidence>
<dbReference type="EMBL" id="HG806421">
    <property type="protein sequence ID" value="CDW58819.1"/>
    <property type="molecule type" value="Genomic_DNA"/>
</dbReference>
<dbReference type="Gene3D" id="1.10.510.10">
    <property type="entry name" value="Transferase(Phosphotransferase) domain 1"/>
    <property type="match status" value="1"/>
</dbReference>
<keyword evidence="2" id="KW-0808">Transferase</keyword>
<gene>
    <name evidence="2" type="ORF">TTRE_0000714401</name>
</gene>
<evidence type="ECO:0000313" key="2">
    <source>
        <dbReference type="EMBL" id="CDW58819.1"/>
    </source>
</evidence>
<keyword evidence="2" id="KW-0418">Kinase</keyword>
<dbReference type="AlphaFoldDB" id="A0A077ZG82"/>